<evidence type="ECO:0000256" key="1">
    <source>
        <dbReference type="ARBA" id="ARBA00010641"/>
    </source>
</evidence>
<evidence type="ECO:0000259" key="8">
    <source>
        <dbReference type="Pfam" id="PF08281"/>
    </source>
</evidence>
<dbReference type="InterPro" id="IPR039425">
    <property type="entry name" value="RNA_pol_sigma-70-like"/>
</dbReference>
<feature type="domain" description="RNA polymerase sigma factor 70 region 4 type 2" evidence="8">
    <location>
        <begin position="167"/>
        <end position="218"/>
    </location>
</feature>
<feature type="region of interest" description="Disordered" evidence="6">
    <location>
        <begin position="125"/>
        <end position="158"/>
    </location>
</feature>
<keyword evidence="4" id="KW-0238">DNA-binding</keyword>
<reference evidence="9 10" key="1">
    <citation type="submission" date="2019-07" db="EMBL/GenBank/DDBJ databases">
        <title>Whole genome shotgun sequence of Brevifollis gellanilyticus NBRC 108608.</title>
        <authorList>
            <person name="Hosoyama A."/>
            <person name="Uohara A."/>
            <person name="Ohji S."/>
            <person name="Ichikawa N."/>
        </authorList>
    </citation>
    <scope>NUCLEOTIDE SEQUENCE [LARGE SCALE GENOMIC DNA]</scope>
    <source>
        <strain evidence="9 10">NBRC 108608</strain>
    </source>
</reference>
<dbReference type="GO" id="GO:0003677">
    <property type="term" value="F:DNA binding"/>
    <property type="evidence" value="ECO:0007669"/>
    <property type="project" value="UniProtKB-KW"/>
</dbReference>
<dbReference type="InterPro" id="IPR007627">
    <property type="entry name" value="RNA_pol_sigma70_r2"/>
</dbReference>
<dbReference type="InterPro" id="IPR013324">
    <property type="entry name" value="RNA_pol_sigma_r3/r4-like"/>
</dbReference>
<evidence type="ECO:0000256" key="4">
    <source>
        <dbReference type="ARBA" id="ARBA00023125"/>
    </source>
</evidence>
<keyword evidence="3" id="KW-0731">Sigma factor</keyword>
<evidence type="ECO:0000313" key="10">
    <source>
        <dbReference type="Proteomes" id="UP000321577"/>
    </source>
</evidence>
<accession>A0A512M6P8</accession>
<gene>
    <name evidence="9" type="primary">rpsH_2</name>
    <name evidence="9" type="ORF">BGE01nite_16960</name>
</gene>
<dbReference type="SUPFAM" id="SSF88659">
    <property type="entry name" value="Sigma3 and sigma4 domains of RNA polymerase sigma factors"/>
    <property type="match status" value="1"/>
</dbReference>
<evidence type="ECO:0000256" key="3">
    <source>
        <dbReference type="ARBA" id="ARBA00023082"/>
    </source>
</evidence>
<evidence type="ECO:0000256" key="6">
    <source>
        <dbReference type="SAM" id="MobiDB-lite"/>
    </source>
</evidence>
<keyword evidence="2" id="KW-0805">Transcription regulation</keyword>
<comment type="caution">
    <text evidence="9">The sequence shown here is derived from an EMBL/GenBank/DDBJ whole genome shotgun (WGS) entry which is preliminary data.</text>
</comment>
<sequence>MIAASVAGLLPTTPVMPEPEWPSSVTPSVSADTEDSSCDLESVRLMLRVKEGDVKAFEMLVELHQGVMIGTAARMLGNIDDAHDIAQQVFLRVWKSAPRYEPTAKFTTWLFTIMRNLVFNETRRRSRRKETSLEGDSEQDDGLQRQFADHTSPAPDHITQQDELEKALDKAIAALPEKQRLAVVLRRHEEMPYEQICEILKMSLPAVKSLLFRARTELRKHLVSYLGEDPME</sequence>
<name>A0A512M6P8_9BACT</name>
<evidence type="ECO:0000256" key="2">
    <source>
        <dbReference type="ARBA" id="ARBA00023015"/>
    </source>
</evidence>
<dbReference type="InterPro" id="IPR036388">
    <property type="entry name" value="WH-like_DNA-bd_sf"/>
</dbReference>
<dbReference type="PANTHER" id="PTHR43133">
    <property type="entry name" value="RNA POLYMERASE ECF-TYPE SIGMA FACTO"/>
    <property type="match status" value="1"/>
</dbReference>
<dbReference type="Gene3D" id="1.10.1740.10">
    <property type="match status" value="1"/>
</dbReference>
<dbReference type="InterPro" id="IPR013325">
    <property type="entry name" value="RNA_pol_sigma_r2"/>
</dbReference>
<dbReference type="GO" id="GO:0006352">
    <property type="term" value="P:DNA-templated transcription initiation"/>
    <property type="evidence" value="ECO:0007669"/>
    <property type="project" value="InterPro"/>
</dbReference>
<dbReference type="Pfam" id="PF04542">
    <property type="entry name" value="Sigma70_r2"/>
    <property type="match status" value="1"/>
</dbReference>
<dbReference type="InterPro" id="IPR013249">
    <property type="entry name" value="RNA_pol_sigma70_r4_t2"/>
</dbReference>
<feature type="region of interest" description="Disordered" evidence="6">
    <location>
        <begin position="14"/>
        <end position="34"/>
    </location>
</feature>
<organism evidence="9 10">
    <name type="scientific">Brevifollis gellanilyticus</name>
    <dbReference type="NCBI Taxonomy" id="748831"/>
    <lineage>
        <taxon>Bacteria</taxon>
        <taxon>Pseudomonadati</taxon>
        <taxon>Verrucomicrobiota</taxon>
        <taxon>Verrucomicrobiia</taxon>
        <taxon>Verrucomicrobiales</taxon>
        <taxon>Verrucomicrobiaceae</taxon>
    </lineage>
</organism>
<dbReference type="RefSeq" id="WP_246145684.1">
    <property type="nucleotide sequence ID" value="NZ_BKAG01000009.1"/>
</dbReference>
<dbReference type="CDD" id="cd06171">
    <property type="entry name" value="Sigma70_r4"/>
    <property type="match status" value="1"/>
</dbReference>
<dbReference type="GO" id="GO:0016987">
    <property type="term" value="F:sigma factor activity"/>
    <property type="evidence" value="ECO:0007669"/>
    <property type="project" value="UniProtKB-KW"/>
</dbReference>
<protein>
    <submittedName>
        <fullName evidence="9">RNA polymerase sigma factor</fullName>
    </submittedName>
</protein>
<dbReference type="Gene3D" id="1.10.10.10">
    <property type="entry name" value="Winged helix-like DNA-binding domain superfamily/Winged helix DNA-binding domain"/>
    <property type="match status" value="1"/>
</dbReference>
<keyword evidence="10" id="KW-1185">Reference proteome</keyword>
<dbReference type="EMBL" id="BKAG01000009">
    <property type="protein sequence ID" value="GEP42405.1"/>
    <property type="molecule type" value="Genomic_DNA"/>
</dbReference>
<dbReference type="AlphaFoldDB" id="A0A512M6P8"/>
<evidence type="ECO:0000256" key="5">
    <source>
        <dbReference type="ARBA" id="ARBA00023163"/>
    </source>
</evidence>
<dbReference type="SUPFAM" id="SSF88946">
    <property type="entry name" value="Sigma2 domain of RNA polymerase sigma factors"/>
    <property type="match status" value="1"/>
</dbReference>
<evidence type="ECO:0000313" key="9">
    <source>
        <dbReference type="EMBL" id="GEP42405.1"/>
    </source>
</evidence>
<dbReference type="PANTHER" id="PTHR43133:SF8">
    <property type="entry name" value="RNA POLYMERASE SIGMA FACTOR HI_1459-RELATED"/>
    <property type="match status" value="1"/>
</dbReference>
<feature type="domain" description="RNA polymerase sigma-70 region 2" evidence="7">
    <location>
        <begin position="60"/>
        <end position="128"/>
    </location>
</feature>
<dbReference type="Pfam" id="PF08281">
    <property type="entry name" value="Sigma70_r4_2"/>
    <property type="match status" value="1"/>
</dbReference>
<comment type="similarity">
    <text evidence="1">Belongs to the sigma-70 factor family. ECF subfamily.</text>
</comment>
<dbReference type="Proteomes" id="UP000321577">
    <property type="component" value="Unassembled WGS sequence"/>
</dbReference>
<keyword evidence="5" id="KW-0804">Transcription</keyword>
<evidence type="ECO:0000259" key="7">
    <source>
        <dbReference type="Pfam" id="PF04542"/>
    </source>
</evidence>
<proteinExistence type="inferred from homology"/>
<dbReference type="InterPro" id="IPR014284">
    <property type="entry name" value="RNA_pol_sigma-70_dom"/>
</dbReference>
<dbReference type="NCBIfam" id="TIGR02937">
    <property type="entry name" value="sigma70-ECF"/>
    <property type="match status" value="1"/>
</dbReference>